<accession>A0ABP1FRD4</accession>
<dbReference type="InterPro" id="IPR023302">
    <property type="entry name" value="Pept_S9A_N"/>
</dbReference>
<keyword evidence="2 6" id="KW-0645">Protease</keyword>
<dbReference type="InterPro" id="IPR051543">
    <property type="entry name" value="Serine_Peptidase_S9A"/>
</dbReference>
<evidence type="ECO:0000256" key="5">
    <source>
        <dbReference type="ARBA" id="ARBA00045448"/>
    </source>
</evidence>
<evidence type="ECO:0000256" key="3">
    <source>
        <dbReference type="ARBA" id="ARBA00022801"/>
    </source>
</evidence>
<evidence type="ECO:0000256" key="4">
    <source>
        <dbReference type="ARBA" id="ARBA00022825"/>
    </source>
</evidence>
<dbReference type="PANTHER" id="PTHR11757:SF19">
    <property type="entry name" value="PROLYL ENDOPEPTIDASE-LIKE"/>
    <property type="match status" value="1"/>
</dbReference>
<dbReference type="Gene3D" id="2.130.10.120">
    <property type="entry name" value="Prolyl oligopeptidase, N-terminal domain"/>
    <property type="match status" value="1"/>
</dbReference>
<dbReference type="PRINTS" id="PR00862">
    <property type="entry name" value="PROLIGOPTASE"/>
</dbReference>
<gene>
    <name evidence="9" type="primary">g3503</name>
    <name evidence="9" type="ORF">VP750_LOCUS2988</name>
</gene>
<dbReference type="Pfam" id="PF02897">
    <property type="entry name" value="Peptidase_S9_N"/>
    <property type="match status" value="1"/>
</dbReference>
<keyword evidence="3 6" id="KW-0378">Hydrolase</keyword>
<evidence type="ECO:0000313" key="9">
    <source>
        <dbReference type="EMBL" id="CAL5221329.1"/>
    </source>
</evidence>
<sequence>MIEPAAGRRWLDAFRYFEQDESALQQYLQAETQYADKWMQPLAALQRQLRTEMVQNSPNNQESLPAPMGEWHYITKAGEDTGGLKFIRKGAAGHEQTVLDLTAPQHSHLALGQMKISCSQRLVAYTLETFPGSEQYTAHIQDIATGNIIDGFPGADSLEFLADNRLVAYTTSDANGRPNQVMLRKIGGNSSSEKCLKQEAGQDTHLHVGRTKDWRYLVLNANSKSTSEVTVLDAHDPWNAEPIVVQAREPGVQYFLEHHGGRFYIMTNACEGGGMCIVTEHPSKLPERVADMQRLFNPEFGEHIEDMDIFHAALVLYMRSKGRPCIRVFPWPKGDQEGIGLPEGIRVDLPEGYTELAPGPNPDYFASHIYMEASSPVAPPIQLKLDLCSPTCLESLHTGDEAELAEESSYRCEEIVAASSGGVEVPVTVAYKQAGEWPRPLLLTSYGAYGMCADTSFKPERIGLLDRGWVVAIAKIRGGGELGRAWHCSATGKHKVLSVKDLEACMDCLVQEGYTEHGMIALEGQSAGALPMAALMNWRPASIAAAVLHAPLVDYLSAMTDEACPLRMHEAGEFGDPCTDTEALDAMLELCPYLNMKPGNLPAVLLRIGLDDVRVPSWGPAKYGAKLRTCQQGSAPVLLFARPGGHFADEHDGYQGASADYAFLLHVMASRFAALIY</sequence>
<comment type="similarity">
    <text evidence="1 6">Belongs to the peptidase S9A family.</text>
</comment>
<dbReference type="InterPro" id="IPR002470">
    <property type="entry name" value="Peptidase_S9A"/>
</dbReference>
<dbReference type="SUPFAM" id="SSF53474">
    <property type="entry name" value="alpha/beta-Hydrolases"/>
    <property type="match status" value="1"/>
</dbReference>
<dbReference type="EC" id="3.4.21.-" evidence="6"/>
<dbReference type="Proteomes" id="UP001497392">
    <property type="component" value="Unassembled WGS sequence"/>
</dbReference>
<feature type="domain" description="Peptidase S9 prolyl oligopeptidase catalytic" evidence="7">
    <location>
        <begin position="457"/>
        <end position="668"/>
    </location>
</feature>
<evidence type="ECO:0000259" key="7">
    <source>
        <dbReference type="Pfam" id="PF00326"/>
    </source>
</evidence>
<feature type="domain" description="Peptidase S9A N-terminal" evidence="8">
    <location>
        <begin position="7"/>
        <end position="388"/>
    </location>
</feature>
<evidence type="ECO:0000256" key="6">
    <source>
        <dbReference type="RuleBase" id="RU368024"/>
    </source>
</evidence>
<evidence type="ECO:0000313" key="10">
    <source>
        <dbReference type="Proteomes" id="UP001497392"/>
    </source>
</evidence>
<proteinExistence type="inferred from homology"/>
<dbReference type="EMBL" id="CAXHTA020000005">
    <property type="protein sequence ID" value="CAL5221329.1"/>
    <property type="molecule type" value="Genomic_DNA"/>
</dbReference>
<dbReference type="Pfam" id="PF00326">
    <property type="entry name" value="Peptidase_S9"/>
    <property type="match status" value="1"/>
</dbReference>
<dbReference type="SUPFAM" id="SSF50993">
    <property type="entry name" value="Peptidase/esterase 'gauge' domain"/>
    <property type="match status" value="1"/>
</dbReference>
<evidence type="ECO:0000259" key="8">
    <source>
        <dbReference type="Pfam" id="PF02897"/>
    </source>
</evidence>
<evidence type="ECO:0000256" key="2">
    <source>
        <dbReference type="ARBA" id="ARBA00022670"/>
    </source>
</evidence>
<dbReference type="InterPro" id="IPR029058">
    <property type="entry name" value="AB_hydrolase_fold"/>
</dbReference>
<comment type="function">
    <text evidence="5">Serine peptidase whose precise substrate specificity remains unclear. Does not cleave peptides after a arginine or lysine residue. Regulates trans-Golgi network morphology and sorting by regulating the membrane binding of the AP-1 complex. May play a role in the regulation of synaptic vesicle exocytosis.</text>
</comment>
<keyword evidence="10" id="KW-1185">Reference proteome</keyword>
<comment type="caution">
    <text evidence="9">The sequence shown here is derived from an EMBL/GenBank/DDBJ whole genome shotgun (WGS) entry which is preliminary data.</text>
</comment>
<dbReference type="InterPro" id="IPR001375">
    <property type="entry name" value="Peptidase_S9_cat"/>
</dbReference>
<evidence type="ECO:0000256" key="1">
    <source>
        <dbReference type="ARBA" id="ARBA00005228"/>
    </source>
</evidence>
<dbReference type="PANTHER" id="PTHR11757">
    <property type="entry name" value="PROTEASE FAMILY S9A OLIGOPEPTIDASE"/>
    <property type="match status" value="1"/>
</dbReference>
<name>A0ABP1FRD4_9CHLO</name>
<reference evidence="9 10" key="1">
    <citation type="submission" date="2024-06" db="EMBL/GenBank/DDBJ databases">
        <authorList>
            <person name="Kraege A."/>
            <person name="Thomma B."/>
        </authorList>
    </citation>
    <scope>NUCLEOTIDE SEQUENCE [LARGE SCALE GENOMIC DNA]</scope>
</reference>
<keyword evidence="4 6" id="KW-0720">Serine protease</keyword>
<dbReference type="Gene3D" id="3.40.50.1820">
    <property type="entry name" value="alpha/beta hydrolase"/>
    <property type="match status" value="1"/>
</dbReference>
<organism evidence="9 10">
    <name type="scientific">Coccomyxa viridis</name>
    <dbReference type="NCBI Taxonomy" id="1274662"/>
    <lineage>
        <taxon>Eukaryota</taxon>
        <taxon>Viridiplantae</taxon>
        <taxon>Chlorophyta</taxon>
        <taxon>core chlorophytes</taxon>
        <taxon>Trebouxiophyceae</taxon>
        <taxon>Trebouxiophyceae incertae sedis</taxon>
        <taxon>Coccomyxaceae</taxon>
        <taxon>Coccomyxa</taxon>
    </lineage>
</organism>
<protein>
    <recommendedName>
        <fullName evidence="6">Prolyl endopeptidase</fullName>
        <ecNumber evidence="6">3.4.21.-</ecNumber>
    </recommendedName>
</protein>